<accession>A0A4R2B5Q4</accession>
<dbReference type="Proteomes" id="UP000295043">
    <property type="component" value="Unassembled WGS sequence"/>
</dbReference>
<gene>
    <name evidence="1" type="ORF">EV184_1251</name>
</gene>
<evidence type="ECO:0000313" key="1">
    <source>
        <dbReference type="EMBL" id="TCN22077.1"/>
    </source>
</evidence>
<dbReference type="AlphaFoldDB" id="A0A4R2B5Q4"/>
<name>A0A4R2B5Q4_9HYPH</name>
<sequence length="50" mass="5309">ATSTKGTFLFESDNGRLWFDADGKGTEADLELVAMLKNVAALSTGDFLLA</sequence>
<reference evidence="1 2" key="1">
    <citation type="submission" date="2019-03" db="EMBL/GenBank/DDBJ databases">
        <title>Genomic Encyclopedia of Type Strains, Phase IV (KMG-V): Genome sequencing to study the core and pangenomes of soil and plant-associated prokaryotes.</title>
        <authorList>
            <person name="Whitman W."/>
        </authorList>
    </citation>
    <scope>NUCLEOTIDE SEQUENCE [LARGE SCALE GENOMIC DNA]</scope>
    <source>
        <strain evidence="1 2">23C40</strain>
    </source>
</reference>
<comment type="caution">
    <text evidence="1">The sequence shown here is derived from an EMBL/GenBank/DDBJ whole genome shotgun (WGS) entry which is preliminary data.</text>
</comment>
<evidence type="ECO:0000313" key="2">
    <source>
        <dbReference type="Proteomes" id="UP000295043"/>
    </source>
</evidence>
<dbReference type="EMBL" id="SLVU01000025">
    <property type="protein sequence ID" value="TCN22077.1"/>
    <property type="molecule type" value="Genomic_DNA"/>
</dbReference>
<organism evidence="1 2">
    <name type="scientific">Sinorhizobium americanum</name>
    <dbReference type="NCBI Taxonomy" id="194963"/>
    <lineage>
        <taxon>Bacteria</taxon>
        <taxon>Pseudomonadati</taxon>
        <taxon>Pseudomonadota</taxon>
        <taxon>Alphaproteobacteria</taxon>
        <taxon>Hyphomicrobiales</taxon>
        <taxon>Rhizobiaceae</taxon>
        <taxon>Sinorhizobium/Ensifer group</taxon>
        <taxon>Sinorhizobium</taxon>
    </lineage>
</organism>
<proteinExistence type="predicted"/>
<feature type="non-terminal residue" evidence="1">
    <location>
        <position position="1"/>
    </location>
</feature>
<protein>
    <submittedName>
        <fullName evidence="1">Uncharacterized protein</fullName>
    </submittedName>
</protein>